<gene>
    <name evidence="3" type="ORF">BSL78_19278</name>
</gene>
<dbReference type="EMBL" id="MRZV01000818">
    <property type="protein sequence ID" value="PIK43859.1"/>
    <property type="molecule type" value="Genomic_DNA"/>
</dbReference>
<protein>
    <submittedName>
        <fullName evidence="3">Putative caldesmon isoform X2</fullName>
    </submittedName>
</protein>
<dbReference type="OrthoDB" id="9901850at2759"/>
<evidence type="ECO:0000313" key="3">
    <source>
        <dbReference type="EMBL" id="PIK43859.1"/>
    </source>
</evidence>
<dbReference type="InterPro" id="IPR039062">
    <property type="entry name" value="SPAT1"/>
</dbReference>
<evidence type="ECO:0000313" key="4">
    <source>
        <dbReference type="Proteomes" id="UP000230750"/>
    </source>
</evidence>
<feature type="compositionally biased region" description="Basic and acidic residues" evidence="1">
    <location>
        <begin position="52"/>
        <end position="66"/>
    </location>
</feature>
<dbReference type="Proteomes" id="UP000230750">
    <property type="component" value="Unassembled WGS sequence"/>
</dbReference>
<name>A0A2G8K7D8_STIJA</name>
<feature type="compositionally biased region" description="Basic and acidic residues" evidence="1">
    <location>
        <begin position="141"/>
        <end position="155"/>
    </location>
</feature>
<dbReference type="Pfam" id="PF15743">
    <property type="entry name" value="SPATA1_C"/>
    <property type="match status" value="1"/>
</dbReference>
<organism evidence="3 4">
    <name type="scientific">Stichopus japonicus</name>
    <name type="common">Sea cucumber</name>
    <dbReference type="NCBI Taxonomy" id="307972"/>
    <lineage>
        <taxon>Eukaryota</taxon>
        <taxon>Metazoa</taxon>
        <taxon>Echinodermata</taxon>
        <taxon>Eleutherozoa</taxon>
        <taxon>Echinozoa</taxon>
        <taxon>Holothuroidea</taxon>
        <taxon>Aspidochirotacea</taxon>
        <taxon>Aspidochirotida</taxon>
        <taxon>Stichopodidae</taxon>
        <taxon>Apostichopus</taxon>
    </lineage>
</organism>
<feature type="domain" description="Spermatogenesis-associated protein 1 C-terminal" evidence="2">
    <location>
        <begin position="148"/>
        <end position="300"/>
    </location>
</feature>
<proteinExistence type="predicted"/>
<keyword evidence="4" id="KW-1185">Reference proteome</keyword>
<dbReference type="AlphaFoldDB" id="A0A2G8K7D8"/>
<evidence type="ECO:0000256" key="1">
    <source>
        <dbReference type="SAM" id="MobiDB-lite"/>
    </source>
</evidence>
<comment type="caution">
    <text evidence="3">The sequence shown here is derived from an EMBL/GenBank/DDBJ whole genome shotgun (WGS) entry which is preliminary data.</text>
</comment>
<dbReference type="InterPro" id="IPR031478">
    <property type="entry name" value="SPATA1_C"/>
</dbReference>
<reference evidence="3 4" key="1">
    <citation type="journal article" date="2017" name="PLoS Biol.">
        <title>The sea cucumber genome provides insights into morphological evolution and visceral regeneration.</title>
        <authorList>
            <person name="Zhang X."/>
            <person name="Sun L."/>
            <person name="Yuan J."/>
            <person name="Sun Y."/>
            <person name="Gao Y."/>
            <person name="Zhang L."/>
            <person name="Li S."/>
            <person name="Dai H."/>
            <person name="Hamel J.F."/>
            <person name="Liu C."/>
            <person name="Yu Y."/>
            <person name="Liu S."/>
            <person name="Lin W."/>
            <person name="Guo K."/>
            <person name="Jin S."/>
            <person name="Xu P."/>
            <person name="Storey K.B."/>
            <person name="Huan P."/>
            <person name="Zhang T."/>
            <person name="Zhou Y."/>
            <person name="Zhang J."/>
            <person name="Lin C."/>
            <person name="Li X."/>
            <person name="Xing L."/>
            <person name="Huo D."/>
            <person name="Sun M."/>
            <person name="Wang L."/>
            <person name="Mercier A."/>
            <person name="Li F."/>
            <person name="Yang H."/>
            <person name="Xiang J."/>
        </authorList>
    </citation>
    <scope>NUCLEOTIDE SEQUENCE [LARGE SCALE GENOMIC DNA]</scope>
    <source>
        <strain evidence="3">Shaxun</strain>
        <tissue evidence="3">Muscle</tissue>
    </source>
</reference>
<feature type="region of interest" description="Disordered" evidence="1">
    <location>
        <begin position="307"/>
        <end position="332"/>
    </location>
</feature>
<feature type="compositionally biased region" description="Polar residues" evidence="1">
    <location>
        <begin position="67"/>
        <end position="76"/>
    </location>
</feature>
<feature type="compositionally biased region" description="Low complexity" evidence="1">
    <location>
        <begin position="122"/>
        <end position="138"/>
    </location>
</feature>
<dbReference type="PANTHER" id="PTHR14421">
    <property type="entry name" value="SPERMATOGENESIS-ASSOCIATED PROTEIN 1"/>
    <property type="match status" value="1"/>
</dbReference>
<sequence>MENYTGGYSHRDPSVPGQGHTQQPGGSYEDDESPRGVYQPSRGPGRSMGQGNHDHRYQEERYDPQGEHSSGFQESVNAWEEGRPHVGQDGGMDDARNTQKAMAYLQLSSDHAPSPKLYPRLPSSDSPSEASSSAVSSSNPEKQRIMSQMKEEQQARLDMEKIREELIKKAKSLQGKTIDRRKKDGMTEMLQARDYWKKRYYDEKKKTPGLEDQVAKLANQVQLQNRKLMSHLEGKGAKAPKGPPSKRMDHKIQIFKHQYDLDDVKRQVDNARMKLGTEIKLRTQAETELRILKSEVTQKKINVTLKRGKQLQAVQKSSGGKLTSQTPRPTGR</sequence>
<accession>A0A2G8K7D8</accession>
<dbReference type="PANTHER" id="PTHR14421:SF3">
    <property type="entry name" value="SPERMATOGENESIS-ASSOCIATED PROTEIN 1"/>
    <property type="match status" value="1"/>
</dbReference>
<evidence type="ECO:0000259" key="2">
    <source>
        <dbReference type="Pfam" id="PF15743"/>
    </source>
</evidence>
<feature type="region of interest" description="Disordered" evidence="1">
    <location>
        <begin position="1"/>
        <end position="155"/>
    </location>
</feature>
<feature type="compositionally biased region" description="Polar residues" evidence="1">
    <location>
        <begin position="312"/>
        <end position="332"/>
    </location>
</feature>